<reference evidence="3 4" key="1">
    <citation type="submission" date="2019-10" db="EMBL/GenBank/DDBJ databases">
        <authorList>
            <person name="Palmer J.M."/>
        </authorList>
    </citation>
    <scope>NUCLEOTIDE SEQUENCE [LARGE SCALE GENOMIC DNA]</scope>
    <source>
        <strain evidence="3 4">TWF696</strain>
    </source>
</reference>
<dbReference type="GO" id="GO:0003824">
    <property type="term" value="F:catalytic activity"/>
    <property type="evidence" value="ECO:0007669"/>
    <property type="project" value="InterPro"/>
</dbReference>
<dbReference type="Gene3D" id="3.40.50.1580">
    <property type="entry name" value="Nucleoside phosphorylase domain"/>
    <property type="match status" value="1"/>
</dbReference>
<protein>
    <recommendedName>
        <fullName evidence="2">Nucleoside phosphorylase domain-containing protein</fullName>
    </recommendedName>
</protein>
<dbReference type="PANTHER" id="PTHR46082:SF6">
    <property type="entry name" value="AAA+ ATPASE DOMAIN-CONTAINING PROTEIN-RELATED"/>
    <property type="match status" value="1"/>
</dbReference>
<proteinExistence type="predicted"/>
<sequence>MSNQKSPSPSPEDFEVTIICALATEYNAICLLFDEVWDQDAGDLKYKAGRIGMHKVVLARLSGMGKASAASTATTIQKDYPKVRLAFLVGICGGVPRHGDQEILLGDVVISSGIIQYDFGKQYPGNYSTKDSLKHHSTEKLIRNQLCMLENDDDRDDLQEMMARHLKTLQAKAEQKQRGERYKYLGAANDKLFKSHYRHKHRILKDSECATCDNGLDTVCEDALTSDCERLHCDEENLVPRKRLERLKNLNGESAHEPFIHVGLVGSGDTVIKSGEHRDGLAKFGKMIAFEMEGAGISEVVQCIVVKGVCDYADSHKNKSWQNFAAAMAASALKAILETFPLFNRRRDGIQSPPQSPPKTQTVQLPIISTKASASQDQERIKRVRDVQRKLPALVQDISRDLTRKLEWTPYLSAAPAAICVMATCLVAGSSSITGSIEVNLPALDIKGITIKPNKYLGTNLQYCSDLGKKAFSQAEGGMKKLQNLAEFVTGRTGPLAQIVLVLNDTKPEFSSLEMWMKELANAAATCQDEASLMKSRFEGLLEFIIELRRATIEALHANKQQLSNEEKAVKGKYALQVQRAEEEKIKLERELDEAKQNLQVAQEKMKSVLKANPCERSQVEINEIDSELRKIEQCEPSSWTVFGLFFGDAAKRVRKTQDKRKRDLLAKRKDLVTKRDESINHDQTCAVNDFEACQSRVGEAEQRLRQAQDNHTALMKQQFQSVKAFDTACEDLSKLSDKTLDLKAINQILLRSIRALRDLNNYIDKMSNFFLEVSRYVDDTMELRLSQFKKQTGDIEKRATSRTEEENNRHKTSAIMTALDLHGRFTLIHNIAGVYVDVSKKHITPGVKMMEGLTYLDDDDYEEEMAGFKKWGEKAVAEIEALATETNAKIRDAVFNNIASLARKQIGIEDTGDAYDSEDS</sequence>
<evidence type="ECO:0000259" key="2">
    <source>
        <dbReference type="Pfam" id="PF01048"/>
    </source>
</evidence>
<comment type="caution">
    <text evidence="3">The sequence shown here is derived from an EMBL/GenBank/DDBJ whole genome shotgun (WGS) entry which is preliminary data.</text>
</comment>
<keyword evidence="1" id="KW-0175">Coiled coil</keyword>
<accession>A0AAV9V486</accession>
<dbReference type="InterPro" id="IPR000845">
    <property type="entry name" value="Nucleoside_phosphorylase_d"/>
</dbReference>
<dbReference type="InterPro" id="IPR035994">
    <property type="entry name" value="Nucleoside_phosphorylase_sf"/>
</dbReference>
<keyword evidence="4" id="KW-1185">Reference proteome</keyword>
<dbReference type="GO" id="GO:0009116">
    <property type="term" value="P:nucleoside metabolic process"/>
    <property type="evidence" value="ECO:0007669"/>
    <property type="project" value="InterPro"/>
</dbReference>
<dbReference type="Proteomes" id="UP001375240">
    <property type="component" value="Unassembled WGS sequence"/>
</dbReference>
<dbReference type="PANTHER" id="PTHR46082">
    <property type="entry name" value="ATP/GTP-BINDING PROTEIN-RELATED"/>
    <property type="match status" value="1"/>
</dbReference>
<evidence type="ECO:0000256" key="1">
    <source>
        <dbReference type="SAM" id="Coils"/>
    </source>
</evidence>
<evidence type="ECO:0000313" key="3">
    <source>
        <dbReference type="EMBL" id="KAK6354667.1"/>
    </source>
</evidence>
<dbReference type="AlphaFoldDB" id="A0AAV9V486"/>
<dbReference type="EMBL" id="JAVHNQ010000002">
    <property type="protein sequence ID" value="KAK6354667.1"/>
    <property type="molecule type" value="Genomic_DNA"/>
</dbReference>
<organism evidence="3 4">
    <name type="scientific">Orbilia brochopaga</name>
    <dbReference type="NCBI Taxonomy" id="3140254"/>
    <lineage>
        <taxon>Eukaryota</taxon>
        <taxon>Fungi</taxon>
        <taxon>Dikarya</taxon>
        <taxon>Ascomycota</taxon>
        <taxon>Pezizomycotina</taxon>
        <taxon>Orbiliomycetes</taxon>
        <taxon>Orbiliales</taxon>
        <taxon>Orbiliaceae</taxon>
        <taxon>Orbilia</taxon>
    </lineage>
</organism>
<feature type="coiled-coil region" evidence="1">
    <location>
        <begin position="553"/>
        <end position="612"/>
    </location>
</feature>
<dbReference type="InterPro" id="IPR053137">
    <property type="entry name" value="NLR-like"/>
</dbReference>
<dbReference type="SUPFAM" id="SSF53167">
    <property type="entry name" value="Purine and uridine phosphorylases"/>
    <property type="match status" value="1"/>
</dbReference>
<evidence type="ECO:0000313" key="4">
    <source>
        <dbReference type="Proteomes" id="UP001375240"/>
    </source>
</evidence>
<gene>
    <name evidence="3" type="ORF">TWF696_003807</name>
</gene>
<name>A0AAV9V486_9PEZI</name>
<feature type="domain" description="Nucleoside phosphorylase" evidence="2">
    <location>
        <begin position="16"/>
        <end position="126"/>
    </location>
</feature>
<feature type="coiled-coil region" evidence="1">
    <location>
        <begin position="691"/>
        <end position="718"/>
    </location>
</feature>
<dbReference type="Pfam" id="PF01048">
    <property type="entry name" value="PNP_UDP_1"/>
    <property type="match status" value="1"/>
</dbReference>